<name>A0AA43XKX4_9CLOT</name>
<keyword evidence="3" id="KW-1185">Reference proteome</keyword>
<accession>A0AA43XKX4</accession>
<evidence type="ECO:0000313" key="2">
    <source>
        <dbReference type="EMBL" id="NBG88159.1"/>
    </source>
</evidence>
<proteinExistence type="predicted"/>
<dbReference type="Proteomes" id="UP000449710">
    <property type="component" value="Unassembled WGS sequence"/>
</dbReference>
<feature type="transmembrane region" description="Helical" evidence="1">
    <location>
        <begin position="9"/>
        <end position="27"/>
    </location>
</feature>
<reference evidence="2 3" key="1">
    <citation type="submission" date="2019-04" db="EMBL/GenBank/DDBJ databases">
        <title>Isachenkonia alkalipeptolytica gen. nov. sp. nov. a new anaerobic, alkiliphilic organothrophic bacterium capable to reduce synthesized ferrihydrite isolated from a soda lake.</title>
        <authorList>
            <person name="Toshchakov S.V."/>
            <person name="Zavarzina D.G."/>
            <person name="Zhilina T.N."/>
            <person name="Kostrikina N.A."/>
            <person name="Kublanov I.V."/>
        </authorList>
    </citation>
    <scope>NUCLEOTIDE SEQUENCE [LARGE SCALE GENOMIC DNA]</scope>
    <source>
        <strain evidence="2 3">Z-1701</strain>
    </source>
</reference>
<evidence type="ECO:0000256" key="1">
    <source>
        <dbReference type="SAM" id="Phobius"/>
    </source>
</evidence>
<evidence type="ECO:0000313" key="3">
    <source>
        <dbReference type="Proteomes" id="UP000449710"/>
    </source>
</evidence>
<keyword evidence="1" id="KW-1133">Transmembrane helix</keyword>
<keyword evidence="1" id="KW-0472">Membrane</keyword>
<dbReference type="RefSeq" id="WP_160720397.1">
    <property type="nucleotide sequence ID" value="NZ_SUMG01000006.1"/>
</dbReference>
<feature type="transmembrane region" description="Helical" evidence="1">
    <location>
        <begin position="55"/>
        <end position="75"/>
    </location>
</feature>
<dbReference type="EMBL" id="SUMG01000006">
    <property type="protein sequence ID" value="NBG88159.1"/>
    <property type="molecule type" value="Genomic_DNA"/>
</dbReference>
<dbReference type="AlphaFoldDB" id="A0AA43XKX4"/>
<organism evidence="2 3">
    <name type="scientific">Isachenkonia alkalipeptolytica</name>
    <dbReference type="NCBI Taxonomy" id="2565777"/>
    <lineage>
        <taxon>Bacteria</taxon>
        <taxon>Bacillati</taxon>
        <taxon>Bacillota</taxon>
        <taxon>Clostridia</taxon>
        <taxon>Eubacteriales</taxon>
        <taxon>Clostridiaceae</taxon>
        <taxon>Isachenkonia</taxon>
    </lineage>
</organism>
<protein>
    <submittedName>
        <fullName evidence="2">Uncharacterized protein</fullName>
    </submittedName>
</protein>
<sequence length="87" mass="9661">MKQFFYNWNLLKHAVSCFIIWIIIVGISNSLNEPSSMGIIGGAEGLTDIYISGGVYPYLLSVAVLITALAFYVPVKKMFKRALKSND</sequence>
<gene>
    <name evidence="2" type="ORF">ISALK_06555</name>
</gene>
<keyword evidence="1" id="KW-0812">Transmembrane</keyword>
<comment type="caution">
    <text evidence="2">The sequence shown here is derived from an EMBL/GenBank/DDBJ whole genome shotgun (WGS) entry which is preliminary data.</text>
</comment>